<dbReference type="AlphaFoldDB" id="A0A9C6U8J9"/>
<evidence type="ECO:0000313" key="2">
    <source>
        <dbReference type="Proteomes" id="UP000504606"/>
    </source>
</evidence>
<evidence type="ECO:0000313" key="3">
    <source>
        <dbReference type="RefSeq" id="XP_052125034.1"/>
    </source>
</evidence>
<keyword evidence="2" id="KW-1185">Reference proteome</keyword>
<gene>
    <name evidence="3" type="primary">LOC127749715</name>
</gene>
<evidence type="ECO:0000256" key="1">
    <source>
        <dbReference type="SAM" id="MobiDB-lite"/>
    </source>
</evidence>
<sequence>MHKIFKTRTEQALRYRIESILLPNIGHYNISDDSKKILEGIGTKHKQENLVFVNTERRRIKNQERVVPQIVVTDSETEAEAEEDPLIYYKRLLRDAAERERRWIQENLDLQEEMKAVVGYGEDLKEEVERLRRENEELREKNGKEEVERLRRENEELRKKNGKEAEERAREEWPKQPK</sequence>
<protein>
    <submittedName>
        <fullName evidence="3">Uncharacterized protein LOC127749715</fullName>
    </submittedName>
</protein>
<proteinExistence type="predicted"/>
<reference evidence="3" key="1">
    <citation type="submission" date="2025-08" db="UniProtKB">
        <authorList>
            <consortium name="RefSeq"/>
        </authorList>
    </citation>
    <scope>IDENTIFICATION</scope>
    <source>
        <tissue evidence="3">Whole organism</tissue>
    </source>
</reference>
<dbReference type="Proteomes" id="UP000504606">
    <property type="component" value="Unplaced"/>
</dbReference>
<dbReference type="KEGG" id="foc:127749715"/>
<accession>A0A9C6U8J9</accession>
<organism evidence="2 3">
    <name type="scientific">Frankliniella occidentalis</name>
    <name type="common">Western flower thrips</name>
    <name type="synonym">Euthrips occidentalis</name>
    <dbReference type="NCBI Taxonomy" id="133901"/>
    <lineage>
        <taxon>Eukaryota</taxon>
        <taxon>Metazoa</taxon>
        <taxon>Ecdysozoa</taxon>
        <taxon>Arthropoda</taxon>
        <taxon>Hexapoda</taxon>
        <taxon>Insecta</taxon>
        <taxon>Pterygota</taxon>
        <taxon>Neoptera</taxon>
        <taxon>Paraneoptera</taxon>
        <taxon>Thysanoptera</taxon>
        <taxon>Terebrantia</taxon>
        <taxon>Thripoidea</taxon>
        <taxon>Thripidae</taxon>
        <taxon>Frankliniella</taxon>
    </lineage>
</organism>
<dbReference type="RefSeq" id="XP_052125034.1">
    <property type="nucleotide sequence ID" value="XM_052269074.1"/>
</dbReference>
<dbReference type="GeneID" id="127749715"/>
<name>A0A9C6U8J9_FRAOC</name>
<feature type="region of interest" description="Disordered" evidence="1">
    <location>
        <begin position="135"/>
        <end position="178"/>
    </location>
</feature>